<dbReference type="SUPFAM" id="SSF56281">
    <property type="entry name" value="Metallo-hydrolase/oxidoreductase"/>
    <property type="match status" value="1"/>
</dbReference>
<organism evidence="2 3">
    <name type="scientific">Rhodonellum ikkaensis</name>
    <dbReference type="NCBI Taxonomy" id="336829"/>
    <lineage>
        <taxon>Bacteria</taxon>
        <taxon>Pseudomonadati</taxon>
        <taxon>Bacteroidota</taxon>
        <taxon>Cytophagia</taxon>
        <taxon>Cytophagales</taxon>
        <taxon>Cytophagaceae</taxon>
        <taxon>Rhodonellum</taxon>
    </lineage>
</organism>
<protein>
    <submittedName>
        <fullName evidence="2">L-ascorbate metabolism protein UlaG, beta-lactamase superfamily</fullName>
    </submittedName>
</protein>
<dbReference type="Gene3D" id="3.60.15.10">
    <property type="entry name" value="Ribonuclease Z/Hydroxyacylglutathione hydrolase-like"/>
    <property type="match status" value="1"/>
</dbReference>
<evidence type="ECO:0000259" key="1">
    <source>
        <dbReference type="Pfam" id="PF12706"/>
    </source>
</evidence>
<dbReference type="Pfam" id="PF12706">
    <property type="entry name" value="Lactamase_B_2"/>
    <property type="match status" value="1"/>
</dbReference>
<gene>
    <name evidence="2" type="ORF">SAMN05444412_10381</name>
</gene>
<keyword evidence="3" id="KW-1185">Reference proteome</keyword>
<proteinExistence type="predicted"/>
<dbReference type="PANTHER" id="PTHR15032">
    <property type="entry name" value="N-ACYL-PHOSPHATIDYLETHANOLAMINE-HYDROLYZING PHOSPHOLIPASE D"/>
    <property type="match status" value="1"/>
</dbReference>
<dbReference type="PANTHER" id="PTHR15032:SF4">
    <property type="entry name" value="N-ACYL-PHOSPHATIDYLETHANOLAMINE-HYDROLYZING PHOSPHOLIPASE D"/>
    <property type="match status" value="1"/>
</dbReference>
<dbReference type="InterPro" id="IPR001279">
    <property type="entry name" value="Metallo-B-lactamas"/>
</dbReference>
<accession>A0A1H3N3G7</accession>
<dbReference type="Proteomes" id="UP000199663">
    <property type="component" value="Unassembled WGS sequence"/>
</dbReference>
<dbReference type="RefSeq" id="WP_019597017.1">
    <property type="nucleotide sequence ID" value="NZ_FNQC01000003.1"/>
</dbReference>
<sequence length="359" mass="41188">MKSKKYLFLTLIPIFTLFYFNNPEKEHKMTFISNPELNTISGLNNWKGTPIDEKGNFQNLYQPFKSSFGDLLKWQTSKNPQKKEKKNETRRLSVKVDNDALQGDADYLIWLGHATYLMQINGKVLLTDPVLIDNLFLKRESKLPISLDNLPALDYILLSHSHRDHCDEKTLEYLSEINPGVTFLTGLGMKDVIISWTKGQMIQEAGWYQQFDIPGLDFEITYVPSRHWSRRGLFDENVSLWGGFYLKTNQQSIYLMGDSGSGPHFKDISTALGEPDYCLMGVGAYKPEWFMNQAHISPLDAIDAFNEMGGRYFIPMHFGTFDLSDEPRMEPLDVLIEHESKLEGELLRVVLGKNLLVGK</sequence>
<name>A0A1H3N3G7_9BACT</name>
<feature type="domain" description="Metallo-beta-lactamase" evidence="1">
    <location>
        <begin position="126"/>
        <end position="318"/>
    </location>
</feature>
<dbReference type="InterPro" id="IPR036866">
    <property type="entry name" value="RibonucZ/Hydroxyglut_hydro"/>
</dbReference>
<evidence type="ECO:0000313" key="3">
    <source>
        <dbReference type="Proteomes" id="UP000199663"/>
    </source>
</evidence>
<evidence type="ECO:0000313" key="2">
    <source>
        <dbReference type="EMBL" id="SDY83477.1"/>
    </source>
</evidence>
<dbReference type="EMBL" id="FNQC01000003">
    <property type="protein sequence ID" value="SDY83477.1"/>
    <property type="molecule type" value="Genomic_DNA"/>
</dbReference>
<comment type="caution">
    <text evidence="2">The sequence shown here is derived from an EMBL/GenBank/DDBJ whole genome shotgun (WGS) entry which is preliminary data.</text>
</comment>
<reference evidence="2 3" key="1">
    <citation type="submission" date="2016-10" db="EMBL/GenBank/DDBJ databases">
        <authorList>
            <person name="Varghese N."/>
            <person name="Submissions S."/>
        </authorList>
    </citation>
    <scope>NUCLEOTIDE SEQUENCE [LARGE SCALE GENOMIC DNA]</scope>
    <source>
        <strain evidence="2 3">DSM 17997</strain>
    </source>
</reference>